<evidence type="ECO:0000256" key="2">
    <source>
        <dbReference type="ARBA" id="ARBA00022801"/>
    </source>
</evidence>
<feature type="domain" description="Isochorismatase-like" evidence="3">
    <location>
        <begin position="4"/>
        <end position="178"/>
    </location>
</feature>
<dbReference type="STRING" id="1745343.A0A2J6QEH2"/>
<dbReference type="Pfam" id="PF00857">
    <property type="entry name" value="Isochorismatase"/>
    <property type="match status" value="1"/>
</dbReference>
<dbReference type="PANTHER" id="PTHR43540">
    <property type="entry name" value="PEROXYUREIDOACRYLATE/UREIDOACRYLATE AMIDOHYDROLASE-RELATED"/>
    <property type="match status" value="1"/>
</dbReference>
<accession>A0A2J6QEH2</accession>
<dbReference type="Gene3D" id="3.40.50.850">
    <property type="entry name" value="Isochorismatase-like"/>
    <property type="match status" value="1"/>
</dbReference>
<comment type="similarity">
    <text evidence="1">Belongs to the isochorismatase family.</text>
</comment>
<gene>
    <name evidence="4" type="ORF">NA56DRAFT_643179</name>
</gene>
<dbReference type="CDD" id="cd00431">
    <property type="entry name" value="cysteine_hydrolases"/>
    <property type="match status" value="1"/>
</dbReference>
<evidence type="ECO:0000256" key="1">
    <source>
        <dbReference type="ARBA" id="ARBA00006336"/>
    </source>
</evidence>
<dbReference type="OrthoDB" id="1739143at2759"/>
<dbReference type="InterPro" id="IPR036380">
    <property type="entry name" value="Isochorismatase-like_sf"/>
</dbReference>
<sequence length="186" mass="19979">MSTTALLIMDLQVGMVSRIPLPENYLALLQKTINTARPHMKIIYVTVSFRPGHPEVSTTAPAGFLYGKANNLFVTGSPETAIHPSIAPVEGDIIVEKKRVSAFTGSGLDVVLRGLGIKTLVLAGIATGGVVLSTVCDATDRDFGIVVLKDLCLDPDEQVHELLVEKIFRKRGEVVGAEEWLKTLGS</sequence>
<organism evidence="4 5">
    <name type="scientific">Hyaloscypha hepaticicola</name>
    <dbReference type="NCBI Taxonomy" id="2082293"/>
    <lineage>
        <taxon>Eukaryota</taxon>
        <taxon>Fungi</taxon>
        <taxon>Dikarya</taxon>
        <taxon>Ascomycota</taxon>
        <taxon>Pezizomycotina</taxon>
        <taxon>Leotiomycetes</taxon>
        <taxon>Helotiales</taxon>
        <taxon>Hyaloscyphaceae</taxon>
        <taxon>Hyaloscypha</taxon>
    </lineage>
</organism>
<protein>
    <submittedName>
        <fullName evidence="4">Isochorismatase family protein</fullName>
    </submittedName>
</protein>
<dbReference type="SUPFAM" id="SSF52499">
    <property type="entry name" value="Isochorismatase-like hydrolases"/>
    <property type="match status" value="1"/>
</dbReference>
<dbReference type="InterPro" id="IPR000868">
    <property type="entry name" value="Isochorismatase-like_dom"/>
</dbReference>
<evidence type="ECO:0000313" key="5">
    <source>
        <dbReference type="Proteomes" id="UP000235672"/>
    </source>
</evidence>
<evidence type="ECO:0000259" key="3">
    <source>
        <dbReference type="Pfam" id="PF00857"/>
    </source>
</evidence>
<dbReference type="AlphaFoldDB" id="A0A2J6QEH2"/>
<dbReference type="Proteomes" id="UP000235672">
    <property type="component" value="Unassembled WGS sequence"/>
</dbReference>
<dbReference type="InterPro" id="IPR050272">
    <property type="entry name" value="Isochorismatase-like_hydrls"/>
</dbReference>
<keyword evidence="2" id="KW-0378">Hydrolase</keyword>
<dbReference type="EMBL" id="KZ613472">
    <property type="protein sequence ID" value="PMD24660.1"/>
    <property type="molecule type" value="Genomic_DNA"/>
</dbReference>
<dbReference type="PANTHER" id="PTHR43540:SF1">
    <property type="entry name" value="ISOCHORISMATASE HYDROLASE"/>
    <property type="match status" value="1"/>
</dbReference>
<evidence type="ECO:0000313" key="4">
    <source>
        <dbReference type="EMBL" id="PMD24660.1"/>
    </source>
</evidence>
<name>A0A2J6QEH2_9HELO</name>
<reference evidence="4 5" key="1">
    <citation type="submission" date="2016-05" db="EMBL/GenBank/DDBJ databases">
        <title>A degradative enzymes factory behind the ericoid mycorrhizal symbiosis.</title>
        <authorList>
            <consortium name="DOE Joint Genome Institute"/>
            <person name="Martino E."/>
            <person name="Morin E."/>
            <person name="Grelet G."/>
            <person name="Kuo A."/>
            <person name="Kohler A."/>
            <person name="Daghino S."/>
            <person name="Barry K."/>
            <person name="Choi C."/>
            <person name="Cichocki N."/>
            <person name="Clum A."/>
            <person name="Copeland A."/>
            <person name="Hainaut M."/>
            <person name="Haridas S."/>
            <person name="Labutti K."/>
            <person name="Lindquist E."/>
            <person name="Lipzen A."/>
            <person name="Khouja H.-R."/>
            <person name="Murat C."/>
            <person name="Ohm R."/>
            <person name="Olson A."/>
            <person name="Spatafora J."/>
            <person name="Veneault-Fourrey C."/>
            <person name="Henrissat B."/>
            <person name="Grigoriev I."/>
            <person name="Martin F."/>
            <person name="Perotto S."/>
        </authorList>
    </citation>
    <scope>NUCLEOTIDE SEQUENCE [LARGE SCALE GENOMIC DNA]</scope>
    <source>
        <strain evidence="4 5">UAMH 7357</strain>
    </source>
</reference>
<proteinExistence type="inferred from homology"/>
<keyword evidence="5" id="KW-1185">Reference proteome</keyword>
<dbReference type="GO" id="GO:0016787">
    <property type="term" value="F:hydrolase activity"/>
    <property type="evidence" value="ECO:0007669"/>
    <property type="project" value="UniProtKB-KW"/>
</dbReference>